<dbReference type="PROSITE" id="PS50011">
    <property type="entry name" value="PROTEIN_KINASE_DOM"/>
    <property type="match status" value="1"/>
</dbReference>
<reference evidence="10 11" key="1">
    <citation type="submission" date="2019-04" db="EMBL/GenBank/DDBJ databases">
        <authorList>
            <person name="Alioto T."/>
            <person name="Alioto T."/>
        </authorList>
    </citation>
    <scope>NUCLEOTIDE SEQUENCE [LARGE SCALE GENOMIC DNA]</scope>
</reference>
<keyword evidence="3" id="KW-0808">Transferase</keyword>
<sequence length="283" mass="31587">MNTQCRFPEVEGERCRFSGAVFIAIDVALGKKVMIKQIDLKKHSQKELILNELLVMKELKNPNIIHFLDSYLVGDDLFVVTEYLDGGPLTDVVTETCMDEARIAAVCRECLQALEFLHANDVIHRDIKSDNILLGMEGSVKLNNFGFCAHLTPEQNTCTGMLGTPYWMAPEMVLGKAYGPKIDIWSLGIMAIEMLEGEPPYMKEDPTQALHLIATNGAPGLANLQKVSLAFLDFLNKCLEVEVDKRGSAKELLEGKSFWNNNPFDQGCANNWYLTICMPLGPK</sequence>
<dbReference type="Proteomes" id="UP000335636">
    <property type="component" value="Unassembled WGS sequence"/>
</dbReference>
<dbReference type="Pfam" id="PF00069">
    <property type="entry name" value="Pkinase"/>
    <property type="match status" value="1"/>
</dbReference>
<keyword evidence="5" id="KW-0547">Nucleotide-binding</keyword>
<dbReference type="AlphaFoldDB" id="A0A5E4ARC9"/>
<proteinExistence type="predicted"/>
<dbReference type="SUPFAM" id="SSF56112">
    <property type="entry name" value="Protein kinase-like (PK-like)"/>
    <property type="match status" value="1"/>
</dbReference>
<dbReference type="EMBL" id="WJEC01002732">
    <property type="protein sequence ID" value="KAF7476008.1"/>
    <property type="molecule type" value="Genomic_DNA"/>
</dbReference>
<dbReference type="EC" id="2.7.11.1" evidence="2"/>
<dbReference type="FunFam" id="1.10.510.10:FF:000768">
    <property type="entry name" value="Non-specific serine/threonine protein kinase"/>
    <property type="match status" value="1"/>
</dbReference>
<evidence type="ECO:0000256" key="3">
    <source>
        <dbReference type="ARBA" id="ARBA00022679"/>
    </source>
</evidence>
<keyword evidence="4" id="KW-0479">Metal-binding</keyword>
<accession>A0A5E4ARC9</accession>
<dbReference type="Gene3D" id="3.30.200.20">
    <property type="entry name" value="Phosphorylase Kinase, domain 1"/>
    <property type="match status" value="1"/>
</dbReference>
<gene>
    <name evidence="9" type="ORF">GHT09_012982</name>
    <name evidence="10" type="ORF">MONAX_5E016904</name>
</gene>
<evidence type="ECO:0000256" key="6">
    <source>
        <dbReference type="ARBA" id="ARBA00022840"/>
    </source>
</evidence>
<dbReference type="PANTHER" id="PTHR45832:SF21">
    <property type="entry name" value="NON-SPECIFIC SERINE_THREONINE PROTEIN KINASE"/>
    <property type="match status" value="1"/>
</dbReference>
<evidence type="ECO:0000256" key="2">
    <source>
        <dbReference type="ARBA" id="ARBA00012513"/>
    </source>
</evidence>
<evidence type="ECO:0000256" key="4">
    <source>
        <dbReference type="ARBA" id="ARBA00022723"/>
    </source>
</evidence>
<dbReference type="InterPro" id="IPR008271">
    <property type="entry name" value="Ser/Thr_kinase_AS"/>
</dbReference>
<keyword evidence="6" id="KW-0067">ATP-binding</keyword>
<evidence type="ECO:0000313" key="10">
    <source>
        <dbReference type="EMBL" id="VTJ59062.1"/>
    </source>
</evidence>
<protein>
    <recommendedName>
        <fullName evidence="2">non-specific serine/threonine protein kinase</fullName>
        <ecNumber evidence="2">2.7.11.1</ecNumber>
    </recommendedName>
</protein>
<dbReference type="InterPro" id="IPR051931">
    <property type="entry name" value="PAK3-like"/>
</dbReference>
<dbReference type="InterPro" id="IPR000719">
    <property type="entry name" value="Prot_kinase_dom"/>
</dbReference>
<evidence type="ECO:0000256" key="5">
    <source>
        <dbReference type="ARBA" id="ARBA00022741"/>
    </source>
</evidence>
<dbReference type="Proteomes" id="UP000662637">
    <property type="component" value="Unassembled WGS sequence"/>
</dbReference>
<keyword evidence="7" id="KW-0460">Magnesium</keyword>
<evidence type="ECO:0000313" key="9">
    <source>
        <dbReference type="EMBL" id="KAF7476008.1"/>
    </source>
</evidence>
<organism evidence="10 11">
    <name type="scientific">Marmota monax</name>
    <name type="common">Woodchuck</name>
    <dbReference type="NCBI Taxonomy" id="9995"/>
    <lineage>
        <taxon>Eukaryota</taxon>
        <taxon>Metazoa</taxon>
        <taxon>Chordata</taxon>
        <taxon>Craniata</taxon>
        <taxon>Vertebrata</taxon>
        <taxon>Euteleostomi</taxon>
        <taxon>Mammalia</taxon>
        <taxon>Eutheria</taxon>
        <taxon>Euarchontoglires</taxon>
        <taxon>Glires</taxon>
        <taxon>Rodentia</taxon>
        <taxon>Sciuromorpha</taxon>
        <taxon>Sciuridae</taxon>
        <taxon>Xerinae</taxon>
        <taxon>Marmotini</taxon>
        <taxon>Marmota</taxon>
    </lineage>
</organism>
<dbReference type="PANTHER" id="PTHR45832">
    <property type="entry name" value="SERINE/THREONINE-PROTEIN KINASE SAMKA-RELATED-RELATED"/>
    <property type="match status" value="1"/>
</dbReference>
<dbReference type="PROSITE" id="PS00108">
    <property type="entry name" value="PROTEIN_KINASE_ST"/>
    <property type="match status" value="1"/>
</dbReference>
<dbReference type="InterPro" id="IPR011009">
    <property type="entry name" value="Kinase-like_dom_sf"/>
</dbReference>
<comment type="cofactor">
    <cofactor evidence="1">
        <name>Mg(2+)</name>
        <dbReference type="ChEBI" id="CHEBI:18420"/>
    </cofactor>
</comment>
<feature type="domain" description="Protein kinase" evidence="8">
    <location>
        <begin position="7"/>
        <end position="259"/>
    </location>
</feature>
<dbReference type="GO" id="GO:0046872">
    <property type="term" value="F:metal ion binding"/>
    <property type="evidence" value="ECO:0007669"/>
    <property type="project" value="UniProtKB-KW"/>
</dbReference>
<dbReference type="Gene3D" id="1.10.510.10">
    <property type="entry name" value="Transferase(Phosphotransferase) domain 1"/>
    <property type="match status" value="1"/>
</dbReference>
<dbReference type="SMART" id="SM00220">
    <property type="entry name" value="S_TKc"/>
    <property type="match status" value="1"/>
</dbReference>
<evidence type="ECO:0000259" key="8">
    <source>
        <dbReference type="PROSITE" id="PS50011"/>
    </source>
</evidence>
<keyword evidence="11" id="KW-1185">Reference proteome</keyword>
<name>A0A5E4ARC9_MARMO</name>
<evidence type="ECO:0000256" key="1">
    <source>
        <dbReference type="ARBA" id="ARBA00001946"/>
    </source>
</evidence>
<dbReference type="GO" id="GO:0005524">
    <property type="term" value="F:ATP binding"/>
    <property type="evidence" value="ECO:0007669"/>
    <property type="project" value="UniProtKB-KW"/>
</dbReference>
<evidence type="ECO:0000313" key="11">
    <source>
        <dbReference type="Proteomes" id="UP000335636"/>
    </source>
</evidence>
<evidence type="ECO:0000256" key="7">
    <source>
        <dbReference type="ARBA" id="ARBA00022842"/>
    </source>
</evidence>
<dbReference type="EMBL" id="CABDUW010000115">
    <property type="protein sequence ID" value="VTJ59062.1"/>
    <property type="molecule type" value="Genomic_DNA"/>
</dbReference>
<dbReference type="GO" id="GO:0004674">
    <property type="term" value="F:protein serine/threonine kinase activity"/>
    <property type="evidence" value="ECO:0007669"/>
    <property type="project" value="UniProtKB-EC"/>
</dbReference>
<reference evidence="9" key="2">
    <citation type="submission" date="2020-08" db="EMBL/GenBank/DDBJ databases">
        <authorList>
            <person name="Shumante A."/>
            <person name="Zimin A.V."/>
            <person name="Puiu D."/>
            <person name="Salzberg S.L."/>
        </authorList>
    </citation>
    <scope>NUCLEOTIDE SEQUENCE</scope>
    <source>
        <strain evidence="9">WC2-LM</strain>
        <tissue evidence="9">Liver</tissue>
    </source>
</reference>